<accession>A0A9P7BGL3</accession>
<protein>
    <submittedName>
        <fullName evidence="1">Uncharacterized protein</fullName>
    </submittedName>
</protein>
<dbReference type="EMBL" id="PUHW01000115">
    <property type="protein sequence ID" value="KAG0688894.1"/>
    <property type="molecule type" value="Genomic_DNA"/>
</dbReference>
<evidence type="ECO:0000313" key="2">
    <source>
        <dbReference type="Proteomes" id="UP000697127"/>
    </source>
</evidence>
<dbReference type="Proteomes" id="UP000697127">
    <property type="component" value="Unassembled WGS sequence"/>
</dbReference>
<evidence type="ECO:0000313" key="1">
    <source>
        <dbReference type="EMBL" id="KAG0688894.1"/>
    </source>
</evidence>
<reference evidence="1" key="1">
    <citation type="submission" date="2020-11" db="EMBL/GenBank/DDBJ databases">
        <title>Kefir isolates.</title>
        <authorList>
            <person name="Marcisauskas S."/>
            <person name="Kim Y."/>
            <person name="Blasche S."/>
        </authorList>
    </citation>
    <scope>NUCLEOTIDE SEQUENCE</scope>
    <source>
        <strain evidence="1">Olga-1</strain>
    </source>
</reference>
<gene>
    <name evidence="1" type="ORF">C6P40_000393</name>
</gene>
<proteinExistence type="predicted"/>
<sequence>MDETNYKYMGRNSIVILSRILDEIDIMTSVHEVYAKVYQLILIITMLEISQSIEITQNKVDEGLMMDDIVEKSYRMI</sequence>
<keyword evidence="2" id="KW-1185">Reference proteome</keyword>
<comment type="caution">
    <text evidence="1">The sequence shown here is derived from an EMBL/GenBank/DDBJ whole genome shotgun (WGS) entry which is preliminary data.</text>
</comment>
<dbReference type="AlphaFoldDB" id="A0A9P7BGL3"/>
<name>A0A9P7BGL3_9ASCO</name>
<organism evidence="1 2">
    <name type="scientific">Pichia californica</name>
    <dbReference type="NCBI Taxonomy" id="460514"/>
    <lineage>
        <taxon>Eukaryota</taxon>
        <taxon>Fungi</taxon>
        <taxon>Dikarya</taxon>
        <taxon>Ascomycota</taxon>
        <taxon>Saccharomycotina</taxon>
        <taxon>Pichiomycetes</taxon>
        <taxon>Pichiales</taxon>
        <taxon>Pichiaceae</taxon>
        <taxon>Pichia</taxon>
    </lineage>
</organism>